<name>A0AA38T6X0_9ASTR</name>
<gene>
    <name evidence="1" type="ORF">OSB04_022184</name>
</gene>
<dbReference type="EMBL" id="JARYMX010000005">
    <property type="protein sequence ID" value="KAJ9549641.1"/>
    <property type="molecule type" value="Genomic_DNA"/>
</dbReference>
<accession>A0AA38T6X0</accession>
<proteinExistence type="predicted"/>
<keyword evidence="2" id="KW-1185">Reference proteome</keyword>
<comment type="caution">
    <text evidence="1">The sequence shown here is derived from an EMBL/GenBank/DDBJ whole genome shotgun (WGS) entry which is preliminary data.</text>
</comment>
<protein>
    <submittedName>
        <fullName evidence="1">Uncharacterized protein</fullName>
    </submittedName>
</protein>
<dbReference type="AlphaFoldDB" id="A0AA38T6X0"/>
<dbReference type="Proteomes" id="UP001172457">
    <property type="component" value="Chromosome 5"/>
</dbReference>
<reference evidence="1" key="1">
    <citation type="submission" date="2023-03" db="EMBL/GenBank/DDBJ databases">
        <title>Chromosome-scale reference genome and RAD-based genetic map of yellow starthistle (Centaurea solstitialis) reveal putative structural variation and QTLs associated with invader traits.</title>
        <authorList>
            <person name="Reatini B."/>
            <person name="Cang F.A."/>
            <person name="Jiang Q."/>
            <person name="Mckibben M.T.W."/>
            <person name="Barker M.S."/>
            <person name="Rieseberg L.H."/>
            <person name="Dlugosch K.M."/>
        </authorList>
    </citation>
    <scope>NUCLEOTIDE SEQUENCE</scope>
    <source>
        <strain evidence="1">CAN-66</strain>
        <tissue evidence="1">Leaf</tissue>
    </source>
</reference>
<sequence>MFEKVRRGSHHGTLWLRLMSYTILRLRHVMRFASICHALKNVMSLPWLPRLESGMSGTEHAVWCGIEAWKGHADVDVGTATKNHPRATNGTMDVGDLLKPMLGSGDLRCNNLNRIQKS</sequence>
<organism evidence="1 2">
    <name type="scientific">Centaurea solstitialis</name>
    <name type="common">yellow star-thistle</name>
    <dbReference type="NCBI Taxonomy" id="347529"/>
    <lineage>
        <taxon>Eukaryota</taxon>
        <taxon>Viridiplantae</taxon>
        <taxon>Streptophyta</taxon>
        <taxon>Embryophyta</taxon>
        <taxon>Tracheophyta</taxon>
        <taxon>Spermatophyta</taxon>
        <taxon>Magnoliopsida</taxon>
        <taxon>eudicotyledons</taxon>
        <taxon>Gunneridae</taxon>
        <taxon>Pentapetalae</taxon>
        <taxon>asterids</taxon>
        <taxon>campanulids</taxon>
        <taxon>Asterales</taxon>
        <taxon>Asteraceae</taxon>
        <taxon>Carduoideae</taxon>
        <taxon>Cardueae</taxon>
        <taxon>Centaureinae</taxon>
        <taxon>Centaurea</taxon>
    </lineage>
</organism>
<evidence type="ECO:0000313" key="1">
    <source>
        <dbReference type="EMBL" id="KAJ9549641.1"/>
    </source>
</evidence>
<evidence type="ECO:0000313" key="2">
    <source>
        <dbReference type="Proteomes" id="UP001172457"/>
    </source>
</evidence>